<keyword evidence="3" id="KW-0611">Plant defense</keyword>
<dbReference type="EMBL" id="JASCZI010121221">
    <property type="protein sequence ID" value="MED6160623.1"/>
    <property type="molecule type" value="Genomic_DNA"/>
</dbReference>
<evidence type="ECO:0000256" key="3">
    <source>
        <dbReference type="ARBA" id="ARBA00022821"/>
    </source>
</evidence>
<dbReference type="InterPro" id="IPR041118">
    <property type="entry name" value="Rx_N"/>
</dbReference>
<evidence type="ECO:0000256" key="1">
    <source>
        <dbReference type="ARBA" id="ARBA00022737"/>
    </source>
</evidence>
<dbReference type="Proteomes" id="UP001341840">
    <property type="component" value="Unassembled WGS sequence"/>
</dbReference>
<gene>
    <name evidence="5" type="ORF">PIB30_053164</name>
</gene>
<name>A0ABU6ULU8_9FABA</name>
<keyword evidence="2" id="KW-0547">Nucleotide-binding</keyword>
<reference evidence="5 6" key="1">
    <citation type="journal article" date="2023" name="Plants (Basel)">
        <title>Bridging the Gap: Combining Genomics and Transcriptomics Approaches to Understand Stylosanthes scabra, an Orphan Legume from the Brazilian Caatinga.</title>
        <authorList>
            <person name="Ferreira-Neto J.R.C."/>
            <person name="da Silva M.D."/>
            <person name="Binneck E."/>
            <person name="de Melo N.F."/>
            <person name="da Silva R.H."/>
            <person name="de Melo A.L.T.M."/>
            <person name="Pandolfi V."/>
            <person name="Bustamante F.O."/>
            <person name="Brasileiro-Vidal A.C."/>
            <person name="Benko-Iseppon A.M."/>
        </authorList>
    </citation>
    <scope>NUCLEOTIDE SEQUENCE [LARGE SCALE GENOMIC DNA]</scope>
    <source>
        <tissue evidence="5">Leaves</tissue>
    </source>
</reference>
<proteinExistence type="predicted"/>
<evidence type="ECO:0000259" key="4">
    <source>
        <dbReference type="Pfam" id="PF18052"/>
    </source>
</evidence>
<accession>A0ABU6ULU8</accession>
<organism evidence="5 6">
    <name type="scientific">Stylosanthes scabra</name>
    <dbReference type="NCBI Taxonomy" id="79078"/>
    <lineage>
        <taxon>Eukaryota</taxon>
        <taxon>Viridiplantae</taxon>
        <taxon>Streptophyta</taxon>
        <taxon>Embryophyta</taxon>
        <taxon>Tracheophyta</taxon>
        <taxon>Spermatophyta</taxon>
        <taxon>Magnoliopsida</taxon>
        <taxon>eudicotyledons</taxon>
        <taxon>Gunneridae</taxon>
        <taxon>Pentapetalae</taxon>
        <taxon>rosids</taxon>
        <taxon>fabids</taxon>
        <taxon>Fabales</taxon>
        <taxon>Fabaceae</taxon>
        <taxon>Papilionoideae</taxon>
        <taxon>50 kb inversion clade</taxon>
        <taxon>dalbergioids sensu lato</taxon>
        <taxon>Dalbergieae</taxon>
        <taxon>Pterocarpus clade</taxon>
        <taxon>Stylosanthes</taxon>
    </lineage>
</organism>
<evidence type="ECO:0000313" key="5">
    <source>
        <dbReference type="EMBL" id="MED6160623.1"/>
    </source>
</evidence>
<comment type="caution">
    <text evidence="5">The sequence shown here is derived from an EMBL/GenBank/DDBJ whole genome shotgun (WGS) entry which is preliminary data.</text>
</comment>
<keyword evidence="1" id="KW-0677">Repeat</keyword>
<protein>
    <recommendedName>
        <fullName evidence="4">Disease resistance N-terminal domain-containing protein</fullName>
    </recommendedName>
</protein>
<evidence type="ECO:0000313" key="6">
    <source>
        <dbReference type="Proteomes" id="UP001341840"/>
    </source>
</evidence>
<keyword evidence="6" id="KW-1185">Reference proteome</keyword>
<feature type="domain" description="Disease resistance N-terminal" evidence="4">
    <location>
        <begin position="15"/>
        <end position="97"/>
    </location>
</feature>
<sequence length="104" mass="11590">MAEALVGALVSGFVNVVLDRLISTEFANLVVGKKLDRKLIDRLRIALLAAEALVADAEQKQFGNKLVREWLDNLRDALYTADDLLDRVLTKARIRSKVRTHSSS</sequence>
<dbReference type="Gene3D" id="1.20.5.4130">
    <property type="match status" value="1"/>
</dbReference>
<evidence type="ECO:0000256" key="2">
    <source>
        <dbReference type="ARBA" id="ARBA00022741"/>
    </source>
</evidence>
<dbReference type="Pfam" id="PF18052">
    <property type="entry name" value="Rx_N"/>
    <property type="match status" value="1"/>
</dbReference>